<reference evidence="7 8" key="1">
    <citation type="submission" date="2024-04" db="EMBL/GenBank/DDBJ databases">
        <authorList>
            <person name="Fracassetti M."/>
        </authorList>
    </citation>
    <scope>NUCLEOTIDE SEQUENCE [LARGE SCALE GENOMIC DNA]</scope>
</reference>
<comment type="similarity">
    <text evidence="2 6">Belongs to the plant self-incompatibility (S1) protein family.</text>
</comment>
<organism evidence="7 8">
    <name type="scientific">Linum trigynum</name>
    <dbReference type="NCBI Taxonomy" id="586398"/>
    <lineage>
        <taxon>Eukaryota</taxon>
        <taxon>Viridiplantae</taxon>
        <taxon>Streptophyta</taxon>
        <taxon>Embryophyta</taxon>
        <taxon>Tracheophyta</taxon>
        <taxon>Spermatophyta</taxon>
        <taxon>Magnoliopsida</taxon>
        <taxon>eudicotyledons</taxon>
        <taxon>Gunneridae</taxon>
        <taxon>Pentapetalae</taxon>
        <taxon>rosids</taxon>
        <taxon>fabids</taxon>
        <taxon>Malpighiales</taxon>
        <taxon>Linaceae</taxon>
        <taxon>Linum</taxon>
    </lineage>
</organism>
<evidence type="ECO:0000256" key="4">
    <source>
        <dbReference type="ARBA" id="ARBA00022525"/>
    </source>
</evidence>
<evidence type="ECO:0000313" key="7">
    <source>
        <dbReference type="EMBL" id="CAL1410343.1"/>
    </source>
</evidence>
<dbReference type="Proteomes" id="UP001497516">
    <property type="component" value="Chromosome 9"/>
</dbReference>
<protein>
    <recommendedName>
        <fullName evidence="6">S-protein homolog</fullName>
    </recommendedName>
</protein>
<dbReference type="AlphaFoldDB" id="A0AAV2GI07"/>
<evidence type="ECO:0000256" key="1">
    <source>
        <dbReference type="ARBA" id="ARBA00004613"/>
    </source>
</evidence>
<dbReference type="GO" id="GO:0005576">
    <property type="term" value="C:extracellular region"/>
    <property type="evidence" value="ECO:0007669"/>
    <property type="project" value="UniProtKB-SubCell"/>
</dbReference>
<dbReference type="GO" id="GO:0060320">
    <property type="term" value="P:rejection of self pollen"/>
    <property type="evidence" value="ECO:0007669"/>
    <property type="project" value="UniProtKB-KW"/>
</dbReference>
<keyword evidence="3 6" id="KW-0713">Self-incompatibility</keyword>
<evidence type="ECO:0000256" key="5">
    <source>
        <dbReference type="ARBA" id="ARBA00022729"/>
    </source>
</evidence>
<accession>A0AAV2GI07</accession>
<dbReference type="Pfam" id="PF05938">
    <property type="entry name" value="Self-incomp_S1"/>
    <property type="match status" value="1"/>
</dbReference>
<feature type="chain" id="PRO_5043103608" description="S-protein homolog" evidence="6">
    <location>
        <begin position="22"/>
        <end position="156"/>
    </location>
</feature>
<keyword evidence="4 6" id="KW-0964">Secreted</keyword>
<comment type="subcellular location">
    <subcellularLocation>
        <location evidence="1 6">Secreted</location>
    </subcellularLocation>
</comment>
<feature type="signal peptide" evidence="6">
    <location>
        <begin position="1"/>
        <end position="21"/>
    </location>
</feature>
<evidence type="ECO:0000256" key="6">
    <source>
        <dbReference type="RuleBase" id="RU367044"/>
    </source>
</evidence>
<dbReference type="EMBL" id="OZ034822">
    <property type="protein sequence ID" value="CAL1410343.1"/>
    <property type="molecule type" value="Genomic_DNA"/>
</dbReference>
<name>A0AAV2GI07_9ROSI</name>
<keyword evidence="8" id="KW-1185">Reference proteome</keyword>
<gene>
    <name evidence="7" type="ORF">LTRI10_LOCUS49773</name>
</gene>
<keyword evidence="5 6" id="KW-0732">Signal</keyword>
<dbReference type="PANTHER" id="PTHR31232:SF156">
    <property type="entry name" value="PLANT SELF-INCOMPATIBILITY PROTEIN S1 FAMILY-RELATED"/>
    <property type="match status" value="1"/>
</dbReference>
<evidence type="ECO:0000313" key="8">
    <source>
        <dbReference type="Proteomes" id="UP001497516"/>
    </source>
</evidence>
<evidence type="ECO:0000256" key="2">
    <source>
        <dbReference type="ARBA" id="ARBA00005581"/>
    </source>
</evidence>
<dbReference type="InterPro" id="IPR010264">
    <property type="entry name" value="Self-incomp_S1"/>
</dbReference>
<evidence type="ECO:0000256" key="3">
    <source>
        <dbReference type="ARBA" id="ARBA00022471"/>
    </source>
</evidence>
<sequence length="156" mass="18192">MALLIFLLTIIISLLSPMAAAKFPITWPKHHVHVRNELGGGKQLLVHCKSADNDLQVHYLSIGEEFSWHFKAEVLIAHTLFWCYLAPDGGHHASFDAWTEDIGRRYEVKHNSLFWIARDDGVHLNKNVFWMHWKQGRRNEGRKEELLIDRNMLLSK</sequence>
<dbReference type="PANTHER" id="PTHR31232">
    <property type="match status" value="1"/>
</dbReference>
<proteinExistence type="inferred from homology"/>